<evidence type="ECO:0000313" key="4">
    <source>
        <dbReference type="Proteomes" id="UP000288429"/>
    </source>
</evidence>
<evidence type="ECO:0000313" key="3">
    <source>
        <dbReference type="EMBL" id="RSL81946.1"/>
    </source>
</evidence>
<organism evidence="3 4">
    <name type="scientific">Fusarium ambrosium</name>
    <dbReference type="NCBI Taxonomy" id="131363"/>
    <lineage>
        <taxon>Eukaryota</taxon>
        <taxon>Fungi</taxon>
        <taxon>Dikarya</taxon>
        <taxon>Ascomycota</taxon>
        <taxon>Pezizomycotina</taxon>
        <taxon>Sordariomycetes</taxon>
        <taxon>Hypocreomycetidae</taxon>
        <taxon>Hypocreales</taxon>
        <taxon>Nectriaceae</taxon>
        <taxon>Fusarium</taxon>
        <taxon>Fusarium solani species complex</taxon>
    </lineage>
</organism>
<dbReference type="EMBL" id="NIZV01000724">
    <property type="protein sequence ID" value="RSL81946.1"/>
    <property type="molecule type" value="Genomic_DNA"/>
</dbReference>
<reference evidence="3 4" key="1">
    <citation type="submission" date="2017-06" db="EMBL/GenBank/DDBJ databases">
        <title>Cmopartive genomic analysis of Ambrosia Fusariam Clade fungi.</title>
        <authorList>
            <person name="Stajich J.E."/>
            <person name="Carrillo J."/>
            <person name="Kijimoto T."/>
            <person name="Eskalen A."/>
            <person name="O'Donnell K."/>
            <person name="Kasson M."/>
        </authorList>
    </citation>
    <scope>NUCLEOTIDE SEQUENCE [LARGE SCALE GENOMIC DNA]</scope>
    <source>
        <strain evidence="3 4">NRRL 20438</strain>
    </source>
</reference>
<dbReference type="InterPro" id="IPR017441">
    <property type="entry name" value="Protein_kinase_ATP_BS"/>
</dbReference>
<feature type="binding site" evidence="1">
    <location>
        <position position="37"/>
    </location>
    <ligand>
        <name>ATP</name>
        <dbReference type="ChEBI" id="CHEBI:30616"/>
    </ligand>
</feature>
<dbReference type="PROSITE" id="PS00107">
    <property type="entry name" value="PROTEIN_KINASE_ATP"/>
    <property type="match status" value="1"/>
</dbReference>
<proteinExistence type="predicted"/>
<keyword evidence="1" id="KW-0547">Nucleotide-binding</keyword>
<keyword evidence="1" id="KW-0067">ATP-binding</keyword>
<protein>
    <recommendedName>
        <fullName evidence="2">Protein kinase domain-containing protein</fullName>
    </recommendedName>
</protein>
<dbReference type="InterPro" id="IPR011009">
    <property type="entry name" value="Kinase-like_dom_sf"/>
</dbReference>
<dbReference type="InterPro" id="IPR000719">
    <property type="entry name" value="Prot_kinase_dom"/>
</dbReference>
<dbReference type="Proteomes" id="UP000288429">
    <property type="component" value="Unassembled WGS sequence"/>
</dbReference>
<dbReference type="PROSITE" id="PS50011">
    <property type="entry name" value="PROTEIN_KINASE_DOM"/>
    <property type="match status" value="1"/>
</dbReference>
<dbReference type="GO" id="GO:0004672">
    <property type="term" value="F:protein kinase activity"/>
    <property type="evidence" value="ECO:0007669"/>
    <property type="project" value="InterPro"/>
</dbReference>
<comment type="caution">
    <text evidence="3">The sequence shown here is derived from an EMBL/GenBank/DDBJ whole genome shotgun (WGS) entry which is preliminary data.</text>
</comment>
<sequence length="101" mass="11363">DILINETYRVDYRIGKGGFGLVFAGTDIRRNEGVAIKLIRDEEDRSMLEDEAMIYRALSGEVGIPRVLWYGHEEPKVRRCAAFGLLPHAEVLMGDAQIVSL</sequence>
<feature type="domain" description="Protein kinase" evidence="2">
    <location>
        <begin position="8"/>
        <end position="101"/>
    </location>
</feature>
<accession>A0A428RWT9</accession>
<name>A0A428RWT9_9HYPO</name>
<dbReference type="SUPFAM" id="SSF56112">
    <property type="entry name" value="Protein kinase-like (PK-like)"/>
    <property type="match status" value="1"/>
</dbReference>
<dbReference type="Gene3D" id="3.30.200.20">
    <property type="entry name" value="Phosphorylase Kinase, domain 1"/>
    <property type="match status" value="1"/>
</dbReference>
<feature type="non-terminal residue" evidence="3">
    <location>
        <position position="1"/>
    </location>
</feature>
<keyword evidence="4" id="KW-1185">Reference proteome</keyword>
<evidence type="ECO:0000259" key="2">
    <source>
        <dbReference type="PROSITE" id="PS50011"/>
    </source>
</evidence>
<dbReference type="AlphaFoldDB" id="A0A428RWT9"/>
<dbReference type="GO" id="GO:0005524">
    <property type="term" value="F:ATP binding"/>
    <property type="evidence" value="ECO:0007669"/>
    <property type="project" value="UniProtKB-UniRule"/>
</dbReference>
<evidence type="ECO:0000256" key="1">
    <source>
        <dbReference type="PROSITE-ProRule" id="PRU10141"/>
    </source>
</evidence>
<gene>
    <name evidence="3" type="ORF">CDV31_016981</name>
</gene>